<feature type="region of interest" description="Disordered" evidence="1">
    <location>
        <begin position="253"/>
        <end position="287"/>
    </location>
</feature>
<protein>
    <submittedName>
        <fullName evidence="2">Uncharacterized protein</fullName>
    </submittedName>
</protein>
<dbReference type="EMBL" id="JALJOQ010000003">
    <property type="protein sequence ID" value="KAK9813726.1"/>
    <property type="molecule type" value="Genomic_DNA"/>
</dbReference>
<feature type="compositionally biased region" description="Low complexity" evidence="1">
    <location>
        <begin position="734"/>
        <end position="751"/>
    </location>
</feature>
<dbReference type="PANTHER" id="PTHR46087:SF11">
    <property type="entry name" value="PROTEIN SEMI-ROLLED LEAF 2"/>
    <property type="match status" value="1"/>
</dbReference>
<proteinExistence type="predicted"/>
<reference evidence="2 3" key="1">
    <citation type="journal article" date="2024" name="Nat. Commun.">
        <title>Phylogenomics reveals the evolutionary origins of lichenization in chlorophyte algae.</title>
        <authorList>
            <person name="Puginier C."/>
            <person name="Libourel C."/>
            <person name="Otte J."/>
            <person name="Skaloud P."/>
            <person name="Haon M."/>
            <person name="Grisel S."/>
            <person name="Petersen M."/>
            <person name="Berrin J.G."/>
            <person name="Delaux P.M."/>
            <person name="Dal Grande F."/>
            <person name="Keller J."/>
        </authorList>
    </citation>
    <scope>NUCLEOTIDE SEQUENCE [LARGE SCALE GENOMIC DNA]</scope>
    <source>
        <strain evidence="2 3">SAG 2036</strain>
    </source>
</reference>
<name>A0AAW1PW79_9CHLO</name>
<feature type="compositionally biased region" description="Low complexity" evidence="1">
    <location>
        <begin position="424"/>
        <end position="445"/>
    </location>
</feature>
<feature type="region of interest" description="Disordered" evidence="1">
    <location>
        <begin position="724"/>
        <end position="792"/>
    </location>
</feature>
<feature type="region of interest" description="Disordered" evidence="1">
    <location>
        <begin position="406"/>
        <end position="458"/>
    </location>
</feature>
<dbReference type="Proteomes" id="UP001465755">
    <property type="component" value="Unassembled WGS sequence"/>
</dbReference>
<evidence type="ECO:0000313" key="3">
    <source>
        <dbReference type="Proteomes" id="UP001465755"/>
    </source>
</evidence>
<sequence>MNCNCNCFGIAAASKRPVKRYNLLVPDVFPKKEPAFDTAVDAATERQFKRVFEYLEKMPSRVPKVSRRLARRLHKDLRARKYGYVAVAGNAYIYLLKRLSGQDGSLLAKELICQQVDSEKHRHRRDFDSPHYESVVGTLLQHSLAEIITLGIRILTQFLSSQTTAAYMEVLEDFVPLLDHAASTKPAHVSDLAGSAPSEASIRALNAASLRCMQAYLLLCGRAAVVSPFLPQVQKHILDHLLLGDALPVSTAQMGGAGPNEAQEGVARRDSDDLTPAPNAAALADDPRQAAQEAWQQLADLSWDAAEGRRVTDFLLAYLDQRRSWTSGDGLVEAALGSLRKANGDAYQRYQLFCALMRHLGEPGLQPSDLPAVLDQLSMEAAALESAMAFPALVYALKDLPVLLSPREASSPSTGRPPPPPNTPADTASSSPLPTPSSVAAPPLSSGGGGGIRPDDPAPREIVATLAARVADPGHVVDALGGMCAMLPPSEDAACATMQLCIAAASATAASRKMRGDAGLVLPQNLLQEVAGLQLQGPSPRLTALSHQLLCELLRLTLPQGCRQPQALALLSACWHLSQARDLMPEHSFSWDAPSRAFTGQEAWQQQLQLEEWLRHPAFATRQSWLASLERALSAVTSADKAALQAPLRPLPTSALLPRTKARAMRATNDQNAPDSLGAGAASESAAATARIRLLGGLDQQSSLPAQPAAEKVLPGIQELLQGVGRQQGPSPEARSSASGAATTDGAPSAALRKALDALDSAEAPPSSKASRQSGHGDLYGMLRTPRLAGVR</sequence>
<feature type="compositionally biased region" description="Low complexity" evidence="1">
    <location>
        <begin position="274"/>
        <end position="287"/>
    </location>
</feature>
<dbReference type="PANTHER" id="PTHR46087">
    <property type="entry name" value="PUTATIVE, EXPRESSED-RELATED"/>
    <property type="match status" value="1"/>
</dbReference>
<dbReference type="InterPro" id="IPR055296">
    <property type="entry name" value="SRL2-like"/>
</dbReference>
<gene>
    <name evidence="2" type="ORF">WJX73_005467</name>
</gene>
<comment type="caution">
    <text evidence="2">The sequence shown here is derived from an EMBL/GenBank/DDBJ whole genome shotgun (WGS) entry which is preliminary data.</text>
</comment>
<keyword evidence="3" id="KW-1185">Reference proteome</keyword>
<evidence type="ECO:0000313" key="2">
    <source>
        <dbReference type="EMBL" id="KAK9813726.1"/>
    </source>
</evidence>
<organism evidence="2 3">
    <name type="scientific">Symbiochloris irregularis</name>
    <dbReference type="NCBI Taxonomy" id="706552"/>
    <lineage>
        <taxon>Eukaryota</taxon>
        <taxon>Viridiplantae</taxon>
        <taxon>Chlorophyta</taxon>
        <taxon>core chlorophytes</taxon>
        <taxon>Trebouxiophyceae</taxon>
        <taxon>Trebouxiales</taxon>
        <taxon>Trebouxiaceae</taxon>
        <taxon>Symbiochloris</taxon>
    </lineage>
</organism>
<dbReference type="AlphaFoldDB" id="A0AAW1PW79"/>
<accession>A0AAW1PW79</accession>
<evidence type="ECO:0000256" key="1">
    <source>
        <dbReference type="SAM" id="MobiDB-lite"/>
    </source>
</evidence>